<name>A0A2H1W4J5_SPOFR</name>
<dbReference type="Gene3D" id="1.20.1070.10">
    <property type="entry name" value="Rhodopsin 7-helix transmembrane proteins"/>
    <property type="match status" value="2"/>
</dbReference>
<organism evidence="13">
    <name type="scientific">Spodoptera frugiperda</name>
    <name type="common">Fall armyworm</name>
    <dbReference type="NCBI Taxonomy" id="7108"/>
    <lineage>
        <taxon>Eukaryota</taxon>
        <taxon>Metazoa</taxon>
        <taxon>Ecdysozoa</taxon>
        <taxon>Arthropoda</taxon>
        <taxon>Hexapoda</taxon>
        <taxon>Insecta</taxon>
        <taxon>Pterygota</taxon>
        <taxon>Neoptera</taxon>
        <taxon>Endopterygota</taxon>
        <taxon>Lepidoptera</taxon>
        <taxon>Glossata</taxon>
        <taxon>Ditrysia</taxon>
        <taxon>Noctuoidea</taxon>
        <taxon>Noctuidae</taxon>
        <taxon>Amphipyrinae</taxon>
        <taxon>Spodoptera</taxon>
    </lineage>
</organism>
<proteinExistence type="inferred from homology"/>
<dbReference type="PANTHER" id="PTHR46953:SF1">
    <property type="entry name" value="G-PROTEIN COUPLED RECEPTOR MTH-LIKE 1-RELATED"/>
    <property type="match status" value="1"/>
</dbReference>
<comment type="subcellular location">
    <subcellularLocation>
        <location evidence="1">Endomembrane system</location>
        <topology evidence="1">Multi-pass membrane protein</topology>
    </subcellularLocation>
</comment>
<dbReference type="PANTHER" id="PTHR46953">
    <property type="entry name" value="G-PROTEIN COUPLED RECEPTOR MTH-LIKE 1-RELATED"/>
    <property type="match status" value="1"/>
</dbReference>
<evidence type="ECO:0000256" key="3">
    <source>
        <dbReference type="ARBA" id="ARBA00022692"/>
    </source>
</evidence>
<feature type="transmembrane region" description="Helical" evidence="10">
    <location>
        <begin position="496"/>
        <end position="517"/>
    </location>
</feature>
<dbReference type="InterPro" id="IPR023311">
    <property type="entry name" value="Methusela_ecto_dom_2"/>
</dbReference>
<protein>
    <submittedName>
        <fullName evidence="13">SFRICE_020326</fullName>
    </submittedName>
</protein>
<evidence type="ECO:0000256" key="8">
    <source>
        <dbReference type="ARBA" id="ARBA00023170"/>
    </source>
</evidence>
<feature type="transmembrane region" description="Helical" evidence="10">
    <location>
        <begin position="190"/>
        <end position="211"/>
    </location>
</feature>
<dbReference type="InterPro" id="IPR000832">
    <property type="entry name" value="GPCR_2_secretin-like"/>
</dbReference>
<dbReference type="GO" id="GO:0012505">
    <property type="term" value="C:endomembrane system"/>
    <property type="evidence" value="ECO:0007669"/>
    <property type="project" value="UniProtKB-SubCell"/>
</dbReference>
<dbReference type="Gene3D" id="2.170.180.11">
    <property type="entry name" value="Methuselah ectodomain, domain 2"/>
    <property type="match status" value="1"/>
</dbReference>
<feature type="chain" id="PRO_5013749296" evidence="11">
    <location>
        <begin position="21"/>
        <end position="566"/>
    </location>
</feature>
<dbReference type="GO" id="GO:0016020">
    <property type="term" value="C:membrane"/>
    <property type="evidence" value="ECO:0007669"/>
    <property type="project" value="InterPro"/>
</dbReference>
<feature type="signal peptide" evidence="11">
    <location>
        <begin position="1"/>
        <end position="20"/>
    </location>
</feature>
<evidence type="ECO:0000256" key="5">
    <source>
        <dbReference type="ARBA" id="ARBA00022989"/>
    </source>
</evidence>
<dbReference type="GO" id="GO:0007166">
    <property type="term" value="P:cell surface receptor signaling pathway"/>
    <property type="evidence" value="ECO:0007669"/>
    <property type="project" value="InterPro"/>
</dbReference>
<evidence type="ECO:0000256" key="10">
    <source>
        <dbReference type="SAM" id="Phobius"/>
    </source>
</evidence>
<reference evidence="13" key="1">
    <citation type="submission" date="2016-07" db="EMBL/GenBank/DDBJ databases">
        <authorList>
            <person name="Bretaudeau A."/>
        </authorList>
    </citation>
    <scope>NUCLEOTIDE SEQUENCE</scope>
    <source>
        <strain evidence="13">Rice</strain>
        <tissue evidence="13">Whole body</tissue>
    </source>
</reference>
<sequence length="566" mass="64327">MNAIWLSLAIIFAITIGTQCEQPPCNYFATAELNNGTYLGHTFNRSELYVGENGEERACVCLNGRRCIRKCCPFGFFYNVTTKECVEFTSDNYTDPLVAYQDDVQANYVFLFGRMTCDREKEIRYVMYPNIPDFNLTKDGMLYLNVDDPPRTFTYDASKYCIDTFVSDTEGPHLNALYCYVLTKENDNKYIMSSSCMLISCFFILLTVAVYGGLPELRNLHGMVLIAHLLCLFVGFLILATMQILILLGEMTQDMCLVLTFFVYFFLLAAFFWLNVMCYDIRWTFSLGVRYQSLASRRASRSSIGTNGADRVSYRSSDELDIWMFDPARLEMPNTLGQTKPNSYPQNQIPSTGSQRVLIPGQGLQEDYPRRPTMTARCKRGRGGNGSQNKKFGYYSIYAFGVPTILTILLAALEFSNVHPNGLIMPSLRTKGCFLTGSSKILYFYGPIFILCVANLIFFTMTAMRIAKSKKESKMLRGNESSTHDANRKHTQRFTVYVKLFIVMGISWILEVISYLVPQADAVWWVTDAYNVLIGLIIFIIFVCKQNTWIMIKKSGSMESGNVPGI</sequence>
<dbReference type="InterPro" id="IPR052808">
    <property type="entry name" value="GPCR_Mth-like"/>
</dbReference>
<evidence type="ECO:0000256" key="7">
    <source>
        <dbReference type="ARBA" id="ARBA00023136"/>
    </source>
</evidence>
<evidence type="ECO:0000256" key="11">
    <source>
        <dbReference type="SAM" id="SignalP"/>
    </source>
</evidence>
<dbReference type="CDD" id="cd15039">
    <property type="entry name" value="7tmB3_Methuselah-like"/>
    <property type="match status" value="1"/>
</dbReference>
<feature type="transmembrane region" description="Helical" evidence="10">
    <location>
        <begin position="444"/>
        <end position="467"/>
    </location>
</feature>
<evidence type="ECO:0000256" key="2">
    <source>
        <dbReference type="ARBA" id="ARBA00008979"/>
    </source>
</evidence>
<dbReference type="PROSITE" id="PS50261">
    <property type="entry name" value="G_PROTEIN_RECEP_F2_4"/>
    <property type="match status" value="1"/>
</dbReference>
<evidence type="ECO:0000256" key="1">
    <source>
        <dbReference type="ARBA" id="ARBA00004127"/>
    </source>
</evidence>
<evidence type="ECO:0000256" key="4">
    <source>
        <dbReference type="ARBA" id="ARBA00022729"/>
    </source>
</evidence>
<feature type="transmembrane region" description="Helical" evidence="10">
    <location>
        <begin position="523"/>
        <end position="544"/>
    </location>
</feature>
<keyword evidence="9" id="KW-0807">Transducer</keyword>
<evidence type="ECO:0000256" key="9">
    <source>
        <dbReference type="ARBA" id="ARBA00023224"/>
    </source>
</evidence>
<dbReference type="SUPFAM" id="SSF63877">
    <property type="entry name" value="Methuselah ectodomain"/>
    <property type="match status" value="1"/>
</dbReference>
<comment type="similarity">
    <text evidence="2">Belongs to the G-protein coupled receptor 2 family. Mth subfamily.</text>
</comment>
<feature type="transmembrane region" description="Helical" evidence="10">
    <location>
        <begin position="258"/>
        <end position="276"/>
    </location>
</feature>
<evidence type="ECO:0000256" key="6">
    <source>
        <dbReference type="ARBA" id="ARBA00023040"/>
    </source>
</evidence>
<dbReference type="InterPro" id="IPR017981">
    <property type="entry name" value="GPCR_2-like_7TM"/>
</dbReference>
<keyword evidence="4 11" id="KW-0732">Signal</keyword>
<keyword evidence="7 10" id="KW-0472">Membrane</keyword>
<dbReference type="AlphaFoldDB" id="A0A2H1W4J5"/>
<dbReference type="Pfam" id="PF00002">
    <property type="entry name" value="7tm_2"/>
    <property type="match status" value="1"/>
</dbReference>
<keyword evidence="6" id="KW-0297">G-protein coupled receptor</keyword>
<dbReference type="InterPro" id="IPR036272">
    <property type="entry name" value="Methuselah_N_sf"/>
</dbReference>
<feature type="transmembrane region" description="Helical" evidence="10">
    <location>
        <begin position="223"/>
        <end position="246"/>
    </location>
</feature>
<feature type="domain" description="G-protein coupled receptors family 2 profile 2" evidence="12">
    <location>
        <begin position="189"/>
        <end position="546"/>
    </location>
</feature>
<dbReference type="EMBL" id="ODYU01006156">
    <property type="protein sequence ID" value="SOQ47762.1"/>
    <property type="molecule type" value="Genomic_DNA"/>
</dbReference>
<dbReference type="GO" id="GO:0004930">
    <property type="term" value="F:G protein-coupled receptor activity"/>
    <property type="evidence" value="ECO:0007669"/>
    <property type="project" value="UniProtKB-KW"/>
</dbReference>
<evidence type="ECO:0000313" key="13">
    <source>
        <dbReference type="EMBL" id="SOQ47762.1"/>
    </source>
</evidence>
<accession>A0A2H1W4J5</accession>
<gene>
    <name evidence="13" type="ORF">SFRICE_020326</name>
</gene>
<keyword evidence="5 10" id="KW-1133">Transmembrane helix</keyword>
<keyword evidence="8" id="KW-0675">Receptor</keyword>
<keyword evidence="3 10" id="KW-0812">Transmembrane</keyword>
<feature type="transmembrane region" description="Helical" evidence="10">
    <location>
        <begin position="392"/>
        <end position="413"/>
    </location>
</feature>
<evidence type="ECO:0000259" key="12">
    <source>
        <dbReference type="PROSITE" id="PS50261"/>
    </source>
</evidence>